<proteinExistence type="predicted"/>
<dbReference type="Proteomes" id="UP000009081">
    <property type="component" value="Plasmid megaplasmid"/>
</dbReference>
<protein>
    <submittedName>
        <fullName evidence="1">Uncharacterized protein</fullName>
    </submittedName>
</protein>
<dbReference type="RefSeq" id="WP_003595999.1">
    <property type="nucleotide sequence ID" value="NC_012811.1"/>
</dbReference>
<dbReference type="KEGG" id="mea:Mex_2p1269"/>
<evidence type="ECO:0000313" key="2">
    <source>
        <dbReference type="Proteomes" id="UP000009081"/>
    </source>
</evidence>
<reference evidence="1 2" key="1">
    <citation type="journal article" date="2009" name="PLoS ONE">
        <title>Methylobacterium genome sequences: a reference blueprint to investigate microbial metabolism of C1 compounds from natural and industrial sources.</title>
        <authorList>
            <person name="Vuilleumier S."/>
            <person name="Chistoserdova L."/>
            <person name="Lee M.-C."/>
            <person name="Bringel F."/>
            <person name="Lajus A."/>
            <person name="Zhou Y."/>
            <person name="Gourion B."/>
            <person name="Barbe V."/>
            <person name="Chang J."/>
            <person name="Cruveiller S."/>
            <person name="Dossat C."/>
            <person name="Gillett W."/>
            <person name="Gruffaz C."/>
            <person name="Haugen E."/>
            <person name="Hourcade E."/>
            <person name="Levy R."/>
            <person name="Mangenot S."/>
            <person name="Muller E."/>
            <person name="Nadalig T."/>
            <person name="Pagni M."/>
            <person name="Penny C."/>
            <person name="Peyraud R."/>
            <person name="Robinson D.G."/>
            <person name="Roche D."/>
            <person name="Rouy Z."/>
            <person name="Saenampechek C."/>
            <person name="Salvignol G."/>
            <person name="Vallenet D."/>
            <person name="Wu Z."/>
            <person name="Marx C.J."/>
            <person name="Vorholt J.A."/>
            <person name="Olson M.V."/>
            <person name="Kaul R."/>
            <person name="Weissenbach J."/>
            <person name="Medigue C."/>
            <person name="Lidstrom M.E."/>
        </authorList>
    </citation>
    <scope>NUCLEOTIDE SEQUENCE [LARGE SCALE GENOMIC DNA]</scope>
    <source>
        <strain evidence="2">ATCC 14718 / DSM 1338 / JCM 2805 / NCIMB 9133 / AM1</strain>
        <plasmid evidence="1">megaplasmid</plasmid>
    </source>
</reference>
<gene>
    <name evidence="1" type="ordered locus">MexAM1_META2p1269</name>
</gene>
<dbReference type="AlphaFoldDB" id="C5B6C8"/>
<name>C5B6C8_METEA</name>
<accession>C5B6C8</accession>
<organism evidence="1 2">
    <name type="scientific">Methylorubrum extorquens (strain ATCC 14718 / DSM 1338 / JCM 2805 / NCIMB 9133 / AM1)</name>
    <name type="common">Methylobacterium extorquens</name>
    <dbReference type="NCBI Taxonomy" id="272630"/>
    <lineage>
        <taxon>Bacteria</taxon>
        <taxon>Pseudomonadati</taxon>
        <taxon>Pseudomonadota</taxon>
        <taxon>Alphaproteobacteria</taxon>
        <taxon>Hyphomicrobiales</taxon>
        <taxon>Methylobacteriaceae</taxon>
        <taxon>Methylorubrum</taxon>
    </lineage>
</organism>
<geneLocation type="plasmid" evidence="1 2">
    <name>megaplasmid</name>
</geneLocation>
<keyword evidence="2" id="KW-1185">Reference proteome</keyword>
<dbReference type="OrthoDB" id="9810636at2"/>
<sequence length="434" mass="48498">MTPIDTILRCGFRHTGRITGRRVRFVFKAAELSSDVRRTALHLVHDRKGGSFRATISLKERTLVFETSDIRDIAALGIAFRNWLEAPHIVARDPFRSMRTPSGPVPLPFHGADGNWATRFDAEGVEHILNPVEHWGAYYETHRDRWLGGLLGAPLRALATDYLAAAGFEPKNPHERFAPDYRLESRPLQDSLDARNIFSPSPINFRLRESTSPDGAVTYEVTAHAPFDGGWSTMPWHLGFRSSDVRDILAMVVAVENWWFEREGPRRLPDERLGIDPGTAGDIINFFGKPGNRRVWNGREVGDCIDLHQPHDAWGHVYVAWRDRWAEMVLSSGEPVPCGTFSSRKRLHCPVFESGFTRVVCAEVGVCIYDGGEEQPVALVRTTGYPDLLPIGRRILEERLQAMPLEARVGAAIEVAALQAIESMQIGPTPALGA</sequence>
<dbReference type="EMBL" id="CP001511">
    <property type="protein sequence ID" value="ACS44010.1"/>
    <property type="molecule type" value="Genomic_DNA"/>
</dbReference>
<dbReference type="HOGENOM" id="CLU_631360_0_0_5"/>
<keyword evidence="1" id="KW-0614">Plasmid</keyword>
<evidence type="ECO:0000313" key="1">
    <source>
        <dbReference type="EMBL" id="ACS44010.1"/>
    </source>
</evidence>